<feature type="region of interest" description="Disordered" evidence="1">
    <location>
        <begin position="20"/>
        <end position="75"/>
    </location>
</feature>
<keyword evidence="3" id="KW-1185">Reference proteome</keyword>
<organism evidence="2 3">
    <name type="scientific">Portunus trituberculatus</name>
    <name type="common">Swimming crab</name>
    <name type="synonym">Neptunus trituberculatus</name>
    <dbReference type="NCBI Taxonomy" id="210409"/>
    <lineage>
        <taxon>Eukaryota</taxon>
        <taxon>Metazoa</taxon>
        <taxon>Ecdysozoa</taxon>
        <taxon>Arthropoda</taxon>
        <taxon>Crustacea</taxon>
        <taxon>Multicrustacea</taxon>
        <taxon>Malacostraca</taxon>
        <taxon>Eumalacostraca</taxon>
        <taxon>Eucarida</taxon>
        <taxon>Decapoda</taxon>
        <taxon>Pleocyemata</taxon>
        <taxon>Brachyura</taxon>
        <taxon>Eubrachyura</taxon>
        <taxon>Portunoidea</taxon>
        <taxon>Portunidae</taxon>
        <taxon>Portuninae</taxon>
        <taxon>Portunus</taxon>
    </lineage>
</organism>
<dbReference type="EMBL" id="VSRR010020041">
    <property type="protein sequence ID" value="MPC62764.1"/>
    <property type="molecule type" value="Genomic_DNA"/>
</dbReference>
<dbReference type="AlphaFoldDB" id="A0A5B7H1R6"/>
<evidence type="ECO:0000256" key="1">
    <source>
        <dbReference type="SAM" id="MobiDB-lite"/>
    </source>
</evidence>
<feature type="compositionally biased region" description="Polar residues" evidence="1">
    <location>
        <begin position="38"/>
        <end position="47"/>
    </location>
</feature>
<evidence type="ECO:0000313" key="2">
    <source>
        <dbReference type="EMBL" id="MPC62764.1"/>
    </source>
</evidence>
<proteinExistence type="predicted"/>
<feature type="compositionally biased region" description="Basic and acidic residues" evidence="1">
    <location>
        <begin position="28"/>
        <end position="37"/>
    </location>
</feature>
<comment type="caution">
    <text evidence="2">The sequence shown here is derived from an EMBL/GenBank/DDBJ whole genome shotgun (WGS) entry which is preliminary data.</text>
</comment>
<sequence length="102" mass="11223">MAFSGDFWGSSVRVTRLLRYNQGKHSRKPDSGEKSKQSDFIQQTSPYHFQGPFSSPGPRDSPSLNGPSPELRSLTGSSQMIESIIASRTDKLLSYSTVVALD</sequence>
<evidence type="ECO:0000313" key="3">
    <source>
        <dbReference type="Proteomes" id="UP000324222"/>
    </source>
</evidence>
<name>A0A5B7H1R6_PORTR</name>
<protein>
    <submittedName>
        <fullName evidence="2">Uncharacterized protein</fullName>
    </submittedName>
</protein>
<reference evidence="2 3" key="1">
    <citation type="submission" date="2019-05" db="EMBL/GenBank/DDBJ databases">
        <title>Another draft genome of Portunus trituberculatus and its Hox gene families provides insights of decapod evolution.</title>
        <authorList>
            <person name="Jeong J.-H."/>
            <person name="Song I."/>
            <person name="Kim S."/>
            <person name="Choi T."/>
            <person name="Kim D."/>
            <person name="Ryu S."/>
            <person name="Kim W."/>
        </authorList>
    </citation>
    <scope>NUCLEOTIDE SEQUENCE [LARGE SCALE GENOMIC DNA]</scope>
    <source>
        <tissue evidence="2">Muscle</tissue>
    </source>
</reference>
<gene>
    <name evidence="2" type="ORF">E2C01_056854</name>
</gene>
<accession>A0A5B7H1R6</accession>
<dbReference type="Proteomes" id="UP000324222">
    <property type="component" value="Unassembled WGS sequence"/>
</dbReference>